<evidence type="ECO:0000256" key="4">
    <source>
        <dbReference type="RuleBase" id="RU361279"/>
    </source>
</evidence>
<keyword evidence="4" id="KW-0460">Magnesium</keyword>
<comment type="cofactor">
    <cofactor evidence="4">
        <name>Mg(2+)</name>
        <dbReference type="ChEBI" id="CHEBI:18420"/>
    </cofactor>
</comment>
<dbReference type="SUPFAM" id="SSF100950">
    <property type="entry name" value="NagB/RpiA/CoA transferase-like"/>
    <property type="match status" value="1"/>
</dbReference>
<reference evidence="5 6" key="1">
    <citation type="submission" date="2019-08" db="EMBL/GenBank/DDBJ databases">
        <title>In-depth cultivation of the pig gut microbiome towards novel bacterial diversity and tailored functional studies.</title>
        <authorList>
            <person name="Wylensek D."/>
            <person name="Hitch T.C.A."/>
            <person name="Clavel T."/>
        </authorList>
    </citation>
    <scope>NUCLEOTIDE SEQUENCE [LARGE SCALE GENOMIC DNA]</scope>
    <source>
        <strain evidence="5 6">CA-Schmier-601-WT-1</strain>
    </source>
</reference>
<dbReference type="GO" id="GO:0005524">
    <property type="term" value="F:ATP binding"/>
    <property type="evidence" value="ECO:0007669"/>
    <property type="project" value="UniProtKB-KW"/>
</dbReference>
<gene>
    <name evidence="5" type="ORF">FYJ68_08485</name>
</gene>
<dbReference type="GO" id="GO:0009396">
    <property type="term" value="P:folic acid-containing compound biosynthetic process"/>
    <property type="evidence" value="ECO:0007669"/>
    <property type="project" value="TreeGrafter"/>
</dbReference>
<dbReference type="Pfam" id="PF01812">
    <property type="entry name" value="5-FTHF_cyc-lig"/>
    <property type="match status" value="1"/>
</dbReference>
<name>A0A6N7XTA0_9ACTN</name>
<dbReference type="Gene3D" id="3.40.50.10420">
    <property type="entry name" value="NagB/RpiA/CoA transferase-like"/>
    <property type="match status" value="1"/>
</dbReference>
<evidence type="ECO:0000313" key="5">
    <source>
        <dbReference type="EMBL" id="MST73139.1"/>
    </source>
</evidence>
<evidence type="ECO:0000256" key="3">
    <source>
        <dbReference type="ARBA" id="ARBA00022840"/>
    </source>
</evidence>
<accession>A0A6N7XTA0</accession>
<proteinExistence type="inferred from homology"/>
<protein>
    <recommendedName>
        <fullName evidence="4">5-formyltetrahydrofolate cyclo-ligase</fullName>
        <ecNumber evidence="4">6.3.3.2</ecNumber>
    </recommendedName>
</protein>
<keyword evidence="6" id="KW-1185">Reference proteome</keyword>
<organism evidence="5 6">
    <name type="scientific">Olsenella porci</name>
    <dbReference type="NCBI Taxonomy" id="2652279"/>
    <lineage>
        <taxon>Bacteria</taxon>
        <taxon>Bacillati</taxon>
        <taxon>Actinomycetota</taxon>
        <taxon>Coriobacteriia</taxon>
        <taxon>Coriobacteriales</taxon>
        <taxon>Atopobiaceae</taxon>
        <taxon>Olsenella</taxon>
    </lineage>
</organism>
<keyword evidence="4" id="KW-0479">Metal-binding</keyword>
<comment type="catalytic activity">
    <reaction evidence="4">
        <text>(6S)-5-formyl-5,6,7,8-tetrahydrofolate + ATP = (6R)-5,10-methenyltetrahydrofolate + ADP + phosphate</text>
        <dbReference type="Rhea" id="RHEA:10488"/>
        <dbReference type="ChEBI" id="CHEBI:30616"/>
        <dbReference type="ChEBI" id="CHEBI:43474"/>
        <dbReference type="ChEBI" id="CHEBI:57455"/>
        <dbReference type="ChEBI" id="CHEBI:57457"/>
        <dbReference type="ChEBI" id="CHEBI:456216"/>
        <dbReference type="EC" id="6.3.3.2"/>
    </reaction>
</comment>
<dbReference type="NCBIfam" id="TIGR02727">
    <property type="entry name" value="MTHFS_bact"/>
    <property type="match status" value="1"/>
</dbReference>
<dbReference type="PANTHER" id="PTHR23407:SF1">
    <property type="entry name" value="5-FORMYLTETRAHYDROFOLATE CYCLO-LIGASE"/>
    <property type="match status" value="1"/>
</dbReference>
<evidence type="ECO:0000313" key="6">
    <source>
        <dbReference type="Proteomes" id="UP000469325"/>
    </source>
</evidence>
<dbReference type="GO" id="GO:0035999">
    <property type="term" value="P:tetrahydrofolate interconversion"/>
    <property type="evidence" value="ECO:0007669"/>
    <property type="project" value="TreeGrafter"/>
</dbReference>
<dbReference type="EC" id="6.3.3.2" evidence="4"/>
<comment type="caution">
    <text evidence="5">The sequence shown here is derived from an EMBL/GenBank/DDBJ whole genome shotgun (WGS) entry which is preliminary data.</text>
</comment>
<dbReference type="PANTHER" id="PTHR23407">
    <property type="entry name" value="ATPASE INHIBITOR/5-FORMYLTETRAHYDROFOLATE CYCLO-LIGASE"/>
    <property type="match status" value="1"/>
</dbReference>
<dbReference type="Proteomes" id="UP000469325">
    <property type="component" value="Unassembled WGS sequence"/>
</dbReference>
<dbReference type="EMBL" id="VUNC01000007">
    <property type="protein sequence ID" value="MST73139.1"/>
    <property type="molecule type" value="Genomic_DNA"/>
</dbReference>
<evidence type="ECO:0000256" key="1">
    <source>
        <dbReference type="ARBA" id="ARBA00010638"/>
    </source>
</evidence>
<comment type="similarity">
    <text evidence="1 4">Belongs to the 5-formyltetrahydrofolate cyclo-ligase family.</text>
</comment>
<dbReference type="InterPro" id="IPR024185">
    <property type="entry name" value="FTHF_cligase-like_sf"/>
</dbReference>
<dbReference type="GO" id="GO:0046872">
    <property type="term" value="F:metal ion binding"/>
    <property type="evidence" value="ECO:0007669"/>
    <property type="project" value="UniProtKB-KW"/>
</dbReference>
<keyword evidence="2 4" id="KW-0547">Nucleotide-binding</keyword>
<dbReference type="AlphaFoldDB" id="A0A6N7XTA0"/>
<dbReference type="GO" id="GO:0030272">
    <property type="term" value="F:5-formyltetrahydrofolate cyclo-ligase activity"/>
    <property type="evidence" value="ECO:0007669"/>
    <property type="project" value="UniProtKB-EC"/>
</dbReference>
<dbReference type="InterPro" id="IPR037171">
    <property type="entry name" value="NagB/RpiA_transferase-like"/>
</dbReference>
<sequence length="240" mass="25681">MARVRVRGLPSASAPSLAPNSALSVLHLLTSAVSGVDHSEAGMEGTKAMKRAERERLVALRDALPEGERERVDAAILSRCQGLDAWRNAGVILTYLSMGSEVDTHPIIRAAWGLGKTVALPYCVPHTRRMRWYAADSLDGLVRSRFGVLQPDPDTFGEVDPFGPGRLALVPALCFDRAGYRLGYGGGFYDTFLSSFEGVAVGLCRGAQLRGDLRGEGLVEPHDVPVGVVVTDAETIVPLA</sequence>
<keyword evidence="3 4" id="KW-0067">ATP-binding</keyword>
<evidence type="ECO:0000256" key="2">
    <source>
        <dbReference type="ARBA" id="ARBA00022741"/>
    </source>
</evidence>
<keyword evidence="5" id="KW-0436">Ligase</keyword>
<dbReference type="InterPro" id="IPR002698">
    <property type="entry name" value="FTHF_cligase"/>
</dbReference>